<sequence length="101" mass="11240">MTAGIDQMNGPLRITGQNLWPRRPSDHFRQAVTTANHISVFVICDDLRSDQVLDRSRAPAFARRKKADHHIPSSRLPIFNSSDIRRSIATSAAIMALASNC</sequence>
<name>A0A2T6KF29_9RHOB</name>
<reference evidence="1 2" key="1">
    <citation type="submission" date="2018-04" db="EMBL/GenBank/DDBJ databases">
        <title>Genomic Encyclopedia of Archaeal and Bacterial Type Strains, Phase II (KMG-II): from individual species to whole genera.</title>
        <authorList>
            <person name="Goeker M."/>
        </authorList>
    </citation>
    <scope>NUCLEOTIDE SEQUENCE [LARGE SCALE GENOMIC DNA]</scope>
    <source>
        <strain evidence="1 2">DSM 29955</strain>
    </source>
</reference>
<keyword evidence="2" id="KW-1185">Reference proteome</keyword>
<evidence type="ECO:0000313" key="1">
    <source>
        <dbReference type="EMBL" id="PUB13729.1"/>
    </source>
</evidence>
<dbReference type="Proteomes" id="UP000244523">
    <property type="component" value="Unassembled WGS sequence"/>
</dbReference>
<proteinExistence type="predicted"/>
<accession>A0A2T6KF29</accession>
<protein>
    <submittedName>
        <fullName evidence="1">Uncharacterized protein</fullName>
    </submittedName>
</protein>
<organism evidence="1 2">
    <name type="scientific">Yoonia sediminilitoris</name>
    <dbReference type="NCBI Taxonomy" id="1286148"/>
    <lineage>
        <taxon>Bacteria</taxon>
        <taxon>Pseudomonadati</taxon>
        <taxon>Pseudomonadota</taxon>
        <taxon>Alphaproteobacteria</taxon>
        <taxon>Rhodobacterales</taxon>
        <taxon>Paracoccaceae</taxon>
        <taxon>Yoonia</taxon>
    </lineage>
</organism>
<gene>
    <name evidence="1" type="ORF">C8N45_107190</name>
</gene>
<evidence type="ECO:0000313" key="2">
    <source>
        <dbReference type="Proteomes" id="UP000244523"/>
    </source>
</evidence>
<dbReference type="AlphaFoldDB" id="A0A2T6KF29"/>
<dbReference type="EMBL" id="QBUD01000007">
    <property type="protein sequence ID" value="PUB13729.1"/>
    <property type="molecule type" value="Genomic_DNA"/>
</dbReference>
<comment type="caution">
    <text evidence="1">The sequence shown here is derived from an EMBL/GenBank/DDBJ whole genome shotgun (WGS) entry which is preliminary data.</text>
</comment>